<feature type="compositionally biased region" description="Basic and acidic residues" evidence="1">
    <location>
        <begin position="171"/>
        <end position="180"/>
    </location>
</feature>
<dbReference type="Pfam" id="PF12738">
    <property type="entry name" value="PTCB-BRCT"/>
    <property type="match status" value="1"/>
</dbReference>
<feature type="domain" description="BRCT" evidence="2">
    <location>
        <begin position="421"/>
        <end position="511"/>
    </location>
</feature>
<feature type="compositionally biased region" description="Low complexity" evidence="1">
    <location>
        <begin position="332"/>
        <end position="345"/>
    </location>
</feature>
<dbReference type="AlphaFoldDB" id="A0A8J4YAN5"/>
<feature type="region of interest" description="Disordered" evidence="1">
    <location>
        <begin position="38"/>
        <end position="59"/>
    </location>
</feature>
<accession>A0A8J4YAN5</accession>
<evidence type="ECO:0000313" key="3">
    <source>
        <dbReference type="EMBL" id="KAG0720689.1"/>
    </source>
</evidence>
<evidence type="ECO:0000256" key="1">
    <source>
        <dbReference type="SAM" id="MobiDB-lite"/>
    </source>
</evidence>
<dbReference type="PANTHER" id="PTHR14625">
    <property type="entry name" value="MICROCEPHALIN"/>
    <property type="match status" value="1"/>
</dbReference>
<feature type="region of interest" description="Disordered" evidence="1">
    <location>
        <begin position="224"/>
        <end position="351"/>
    </location>
</feature>
<dbReference type="InterPro" id="IPR022047">
    <property type="entry name" value="Microcephalin-like"/>
</dbReference>
<gene>
    <name evidence="3" type="primary">MCPH1</name>
    <name evidence="3" type="ORF">GWK47_047969</name>
</gene>
<dbReference type="PANTHER" id="PTHR14625:SF3">
    <property type="entry name" value="MICROCEPHALIN"/>
    <property type="match status" value="1"/>
</dbReference>
<name>A0A8J4YAN5_CHIOP</name>
<protein>
    <submittedName>
        <fullName evidence="3">Microcephalin</fullName>
    </submittedName>
</protein>
<dbReference type="Gene3D" id="3.40.50.10190">
    <property type="entry name" value="BRCT domain"/>
    <property type="match status" value="1"/>
</dbReference>
<keyword evidence="4" id="KW-1185">Reference proteome</keyword>
<dbReference type="CDD" id="cd17716">
    <property type="entry name" value="BRCT_microcephalin_rpt1"/>
    <property type="match status" value="1"/>
</dbReference>
<dbReference type="InterPro" id="IPR001357">
    <property type="entry name" value="BRCT_dom"/>
</dbReference>
<dbReference type="PROSITE" id="PS50172">
    <property type="entry name" value="BRCT"/>
    <property type="match status" value="1"/>
</dbReference>
<dbReference type="EMBL" id="JACEEZ010012423">
    <property type="protein sequence ID" value="KAG0720689.1"/>
    <property type="molecule type" value="Genomic_DNA"/>
</dbReference>
<feature type="compositionally biased region" description="Polar residues" evidence="1">
    <location>
        <begin position="401"/>
        <end position="426"/>
    </location>
</feature>
<dbReference type="SUPFAM" id="SSF52113">
    <property type="entry name" value="BRCT domain"/>
    <property type="match status" value="1"/>
</dbReference>
<organism evidence="3 4">
    <name type="scientific">Chionoecetes opilio</name>
    <name type="common">Atlantic snow crab</name>
    <name type="synonym">Cancer opilio</name>
    <dbReference type="NCBI Taxonomy" id="41210"/>
    <lineage>
        <taxon>Eukaryota</taxon>
        <taxon>Metazoa</taxon>
        <taxon>Ecdysozoa</taxon>
        <taxon>Arthropoda</taxon>
        <taxon>Crustacea</taxon>
        <taxon>Multicrustacea</taxon>
        <taxon>Malacostraca</taxon>
        <taxon>Eumalacostraca</taxon>
        <taxon>Eucarida</taxon>
        <taxon>Decapoda</taxon>
        <taxon>Pleocyemata</taxon>
        <taxon>Brachyura</taxon>
        <taxon>Eubrachyura</taxon>
        <taxon>Majoidea</taxon>
        <taxon>Majidae</taxon>
        <taxon>Chionoecetes</taxon>
    </lineage>
</organism>
<sequence length="584" mass="63446">MTDKQGIAGDQLDGRKLYSKTLCSCDCVILPQACEAGGMKGSKPPSTPGQSPAAWGEQTPRPYSFLLPQGRRGASLVVPDTPTNTPRQSVAGAGVTMVLETPDDPMEECEVLGGAGGSAGHTGEPLLPLRMRQRNVMSFLESDFFLQQQQQQQGGRGSLAPCEDVEGGEELTPRERREWSKVQPALGSPRQGRQRRSLANIIMPFDLNDTQQLAAKLSLIQQGEEKGKARRGSIGSHSTPRLARASSATPDIPKRRTHKHTHLTSPRHGVSSSLCTPMRPRAGAGERGRRKAGSTSTPAQDTNTTILFTNEDVELTPTHQSNGSGLTETDGRTAAATTPRATDGGNNSTQALQLQKSPLLQLRKFNAAATHKIAKELNERLQRQRRGEGEAKEGGGETHAPQPSSQGSSRDGSGTPASPQDPSSTLKDVVAYVEVRVDRDNRSAVIREQLEALGAKVETRLTRNTTHLIFREGSKAIFLRAKARGLHILSALWVEACRTSHTRAPEAHYPSTSLQTYSSDIHIPRKFRKQKSMQAKDFEEDMRIIEARMQRRFKKTAAAAAATATTKSVPRGLTTPRHRVVKEA</sequence>
<dbReference type="InterPro" id="IPR036420">
    <property type="entry name" value="BRCT_dom_sf"/>
</dbReference>
<reference evidence="3" key="1">
    <citation type="submission" date="2020-07" db="EMBL/GenBank/DDBJ databases">
        <title>The High-quality genome of the commercially important snow crab, Chionoecetes opilio.</title>
        <authorList>
            <person name="Jeong J.-H."/>
            <person name="Ryu S."/>
        </authorList>
    </citation>
    <scope>NUCLEOTIDE SEQUENCE</scope>
    <source>
        <strain evidence="3">MADBK_172401_WGS</strain>
        <tissue evidence="3">Digestive gland</tissue>
    </source>
</reference>
<dbReference type="OrthoDB" id="2384350at2759"/>
<feature type="region of interest" description="Disordered" evidence="1">
    <location>
        <begin position="560"/>
        <end position="584"/>
    </location>
</feature>
<dbReference type="GO" id="GO:0000278">
    <property type="term" value="P:mitotic cell cycle"/>
    <property type="evidence" value="ECO:0007669"/>
    <property type="project" value="TreeGrafter"/>
</dbReference>
<feature type="compositionally biased region" description="Basic and acidic residues" evidence="1">
    <location>
        <begin position="380"/>
        <end position="396"/>
    </location>
</feature>
<feature type="region of interest" description="Disordered" evidence="1">
    <location>
        <begin position="148"/>
        <end position="195"/>
    </location>
</feature>
<evidence type="ECO:0000313" key="4">
    <source>
        <dbReference type="Proteomes" id="UP000770661"/>
    </source>
</evidence>
<comment type="caution">
    <text evidence="3">The sequence shown here is derived from an EMBL/GenBank/DDBJ whole genome shotgun (WGS) entry which is preliminary data.</text>
</comment>
<evidence type="ECO:0000259" key="2">
    <source>
        <dbReference type="PROSITE" id="PS50172"/>
    </source>
</evidence>
<feature type="region of interest" description="Disordered" evidence="1">
    <location>
        <begin position="380"/>
        <end position="427"/>
    </location>
</feature>
<feature type="compositionally biased region" description="Polar residues" evidence="1">
    <location>
        <begin position="317"/>
        <end position="327"/>
    </location>
</feature>
<dbReference type="SMART" id="SM00292">
    <property type="entry name" value="BRCT"/>
    <property type="match status" value="1"/>
</dbReference>
<feature type="compositionally biased region" description="Polar residues" evidence="1">
    <location>
        <begin position="294"/>
        <end position="308"/>
    </location>
</feature>
<proteinExistence type="predicted"/>
<dbReference type="Proteomes" id="UP000770661">
    <property type="component" value="Unassembled WGS sequence"/>
</dbReference>